<dbReference type="Proteomes" id="UP000503222">
    <property type="component" value="Chromosome"/>
</dbReference>
<dbReference type="InterPro" id="IPR036514">
    <property type="entry name" value="SGNH_hydro_sf"/>
</dbReference>
<dbReference type="InterPro" id="IPR013830">
    <property type="entry name" value="SGNH_hydro"/>
</dbReference>
<dbReference type="GO" id="GO:0004622">
    <property type="term" value="F:phosphatidylcholine lysophospholipase activity"/>
    <property type="evidence" value="ECO:0007669"/>
    <property type="project" value="TreeGrafter"/>
</dbReference>
<dbReference type="Gene3D" id="3.40.50.1110">
    <property type="entry name" value="SGNH hydrolase"/>
    <property type="match status" value="1"/>
</dbReference>
<dbReference type="KEGG" id="spii:G7077_00770"/>
<reference evidence="3 4" key="1">
    <citation type="submission" date="2020-03" db="EMBL/GenBank/DDBJ databases">
        <title>Sphingomonas sp. nov., isolated from fish.</title>
        <authorList>
            <person name="Hyun D.-W."/>
            <person name="Bae J.-W."/>
        </authorList>
    </citation>
    <scope>NUCLEOTIDE SEQUENCE [LARGE SCALE GENOMIC DNA]</scope>
    <source>
        <strain evidence="3 4">HDW15B</strain>
    </source>
</reference>
<dbReference type="SUPFAM" id="SSF52266">
    <property type="entry name" value="SGNH hydrolase"/>
    <property type="match status" value="1"/>
</dbReference>
<proteinExistence type="predicted"/>
<dbReference type="AlphaFoldDB" id="A0A6G7YLS7"/>
<keyword evidence="1" id="KW-0732">Signal</keyword>
<dbReference type="PANTHER" id="PTHR30383">
    <property type="entry name" value="THIOESTERASE 1/PROTEASE 1/LYSOPHOSPHOLIPASE L1"/>
    <property type="match status" value="1"/>
</dbReference>
<dbReference type="RefSeq" id="WP_166410062.1">
    <property type="nucleotide sequence ID" value="NZ_CP049869.1"/>
</dbReference>
<dbReference type="PANTHER" id="PTHR30383:SF5">
    <property type="entry name" value="SGNH HYDROLASE-TYPE ESTERASE DOMAIN-CONTAINING PROTEIN"/>
    <property type="match status" value="1"/>
</dbReference>
<name>A0A6G7YLS7_9SPHN</name>
<sequence>MMLRSVIALLIAGAATAGVAAQAPSPDAPFASEIAAFTKADRSAPAPRCATLFVGSSSIRLWQTLAFDMAPYPVVNRGFGGSTIADVNLYFDQVVAPYRPRAIFFYAGENDINAGKSPAQVVSDFAVFLRKKDSRLGRTPVIFISLKPSKARFAQLSRQSSVNAAVRRLAGQRRDLQVVDVASAMLGKDGRPRDIFQDDQLHMTAEGYRIWTRILRPKVAAAAKRPCGG</sequence>
<evidence type="ECO:0000259" key="2">
    <source>
        <dbReference type="Pfam" id="PF13472"/>
    </source>
</evidence>
<feature type="chain" id="PRO_5026288481" description="SGNH hydrolase-type esterase domain-containing protein" evidence="1">
    <location>
        <begin position="18"/>
        <end position="229"/>
    </location>
</feature>
<gene>
    <name evidence="3" type="ORF">G7077_00770</name>
</gene>
<evidence type="ECO:0000313" key="3">
    <source>
        <dbReference type="EMBL" id="QIK77666.1"/>
    </source>
</evidence>
<accession>A0A6G7YLS7</accession>
<evidence type="ECO:0000256" key="1">
    <source>
        <dbReference type="SAM" id="SignalP"/>
    </source>
</evidence>
<feature type="domain" description="SGNH hydrolase-type esterase" evidence="2">
    <location>
        <begin position="65"/>
        <end position="210"/>
    </location>
</feature>
<feature type="signal peptide" evidence="1">
    <location>
        <begin position="1"/>
        <end position="17"/>
    </location>
</feature>
<dbReference type="InterPro" id="IPR051532">
    <property type="entry name" value="Ester_Hydrolysis_Enzymes"/>
</dbReference>
<organism evidence="3 4">
    <name type="scientific">Sphingomonas piscis</name>
    <dbReference type="NCBI Taxonomy" id="2714943"/>
    <lineage>
        <taxon>Bacteria</taxon>
        <taxon>Pseudomonadati</taxon>
        <taxon>Pseudomonadota</taxon>
        <taxon>Alphaproteobacteria</taxon>
        <taxon>Sphingomonadales</taxon>
        <taxon>Sphingomonadaceae</taxon>
        <taxon>Sphingomonas</taxon>
    </lineage>
</organism>
<dbReference type="EMBL" id="CP049869">
    <property type="protein sequence ID" value="QIK77666.1"/>
    <property type="molecule type" value="Genomic_DNA"/>
</dbReference>
<keyword evidence="4" id="KW-1185">Reference proteome</keyword>
<protein>
    <recommendedName>
        <fullName evidence="2">SGNH hydrolase-type esterase domain-containing protein</fullName>
    </recommendedName>
</protein>
<evidence type="ECO:0000313" key="4">
    <source>
        <dbReference type="Proteomes" id="UP000503222"/>
    </source>
</evidence>
<dbReference type="Pfam" id="PF13472">
    <property type="entry name" value="Lipase_GDSL_2"/>
    <property type="match status" value="1"/>
</dbReference>